<keyword evidence="3" id="KW-1185">Reference proteome</keyword>
<dbReference type="RefSeq" id="WP_277864259.1">
    <property type="nucleotide sequence ID" value="NZ_JARRAG010000002.1"/>
</dbReference>
<accession>A0ABT6FKG5</accession>
<feature type="signal peptide" evidence="1">
    <location>
        <begin position="1"/>
        <end position="22"/>
    </location>
</feature>
<dbReference type="PROSITE" id="PS51257">
    <property type="entry name" value="PROKAR_LIPOPROTEIN"/>
    <property type="match status" value="1"/>
</dbReference>
<comment type="caution">
    <text evidence="2">The sequence shown here is derived from an EMBL/GenBank/DDBJ whole genome shotgun (WGS) entry which is preliminary data.</text>
</comment>
<gene>
    <name evidence="2" type="ORF">PZE19_29860</name>
</gene>
<proteinExistence type="predicted"/>
<evidence type="ECO:0000313" key="3">
    <source>
        <dbReference type="Proteomes" id="UP001216907"/>
    </source>
</evidence>
<evidence type="ECO:0000256" key="1">
    <source>
        <dbReference type="SAM" id="SignalP"/>
    </source>
</evidence>
<keyword evidence="1" id="KW-0732">Signal</keyword>
<name>A0ABT6FKG5_9BACT</name>
<feature type="chain" id="PRO_5045132924" description="Carboxypeptidase regulatory-like domain-containing protein" evidence="1">
    <location>
        <begin position="23"/>
        <end position="155"/>
    </location>
</feature>
<organism evidence="2 3">
    <name type="scientific">Paludisphaera mucosa</name>
    <dbReference type="NCBI Taxonomy" id="3030827"/>
    <lineage>
        <taxon>Bacteria</taxon>
        <taxon>Pseudomonadati</taxon>
        <taxon>Planctomycetota</taxon>
        <taxon>Planctomycetia</taxon>
        <taxon>Isosphaerales</taxon>
        <taxon>Isosphaeraceae</taxon>
        <taxon>Paludisphaera</taxon>
    </lineage>
</organism>
<protein>
    <recommendedName>
        <fullName evidence="4">Carboxypeptidase regulatory-like domain-containing protein</fullName>
    </recommendedName>
</protein>
<evidence type="ECO:0008006" key="4">
    <source>
        <dbReference type="Google" id="ProtNLM"/>
    </source>
</evidence>
<dbReference type="EMBL" id="JARRAG010000002">
    <property type="protein sequence ID" value="MDG3007991.1"/>
    <property type="molecule type" value="Genomic_DNA"/>
</dbReference>
<sequence length="155" mass="15965">MSRRTCKALAATASLAACLLSAGCETSAPAVSGSTAEVTVRGTVKIHGRPAGGGEILFDPSNVKRKFAPIRSAAIGPDGAYTVTTLYGENKISIRSREIAAPTDAPAAEGKSLDKAVAKSAAVKAAVRAGDGMRLRPNVKRTFIESGERPIDVEL</sequence>
<reference evidence="2 3" key="1">
    <citation type="submission" date="2023-03" db="EMBL/GenBank/DDBJ databases">
        <title>Paludisphaera mucosa sp. nov. a novel planctomycete from northern fen.</title>
        <authorList>
            <person name="Ivanova A."/>
        </authorList>
    </citation>
    <scope>NUCLEOTIDE SEQUENCE [LARGE SCALE GENOMIC DNA]</scope>
    <source>
        <strain evidence="2 3">Pla2</strain>
    </source>
</reference>
<dbReference type="Proteomes" id="UP001216907">
    <property type="component" value="Unassembled WGS sequence"/>
</dbReference>
<evidence type="ECO:0000313" key="2">
    <source>
        <dbReference type="EMBL" id="MDG3007991.1"/>
    </source>
</evidence>